<name>A0A9W6W7I4_9ACTN</name>
<feature type="compositionally biased region" description="Basic and acidic residues" evidence="1">
    <location>
        <begin position="116"/>
        <end position="137"/>
    </location>
</feature>
<organism evidence="2 3">
    <name type="scientific">Actinorhabdospora filicis</name>
    <dbReference type="NCBI Taxonomy" id="1785913"/>
    <lineage>
        <taxon>Bacteria</taxon>
        <taxon>Bacillati</taxon>
        <taxon>Actinomycetota</taxon>
        <taxon>Actinomycetes</taxon>
        <taxon>Micromonosporales</taxon>
        <taxon>Micromonosporaceae</taxon>
        <taxon>Actinorhabdospora</taxon>
    </lineage>
</organism>
<reference evidence="2" key="1">
    <citation type="submission" date="2023-03" db="EMBL/GenBank/DDBJ databases">
        <title>Actinorhabdospora filicis NBRC 111898.</title>
        <authorList>
            <person name="Ichikawa N."/>
            <person name="Sato H."/>
            <person name="Tonouchi N."/>
        </authorList>
    </citation>
    <scope>NUCLEOTIDE SEQUENCE</scope>
    <source>
        <strain evidence="2">NBRC 111898</strain>
    </source>
</reference>
<gene>
    <name evidence="2" type="ORF">Afil01_14010</name>
</gene>
<comment type="caution">
    <text evidence="2">The sequence shown here is derived from an EMBL/GenBank/DDBJ whole genome shotgun (WGS) entry which is preliminary data.</text>
</comment>
<sequence>MAREENYEEKKFQDPRAAEARRLRVEEGMSSAEIRERLGVEKNQLQYWLAGLPGNKPNLRPNAKDHLRDEARRLRAEGSTYDEIAEALKVSKSSVSLWVRDIPVQRERTSSWSAEARAKRDEGHRRRREQKVASQEERRLRAAGEVARHAREAMQLIGAIAYWCEGVKWKPWNSGPPRVRFINSDPGLLRLFQEFVRAAPVPHGGMSYRLSIHESGDEAAAHAYWAEQLGIEPGEFLPTTWKRHNPKTVRKNVGEGYFGCVTIAVYDSLKLYWHIDALASATMEMASLGVPCGDKPDEAERGGTVI</sequence>
<keyword evidence="3" id="KW-1185">Reference proteome</keyword>
<dbReference type="Proteomes" id="UP001165079">
    <property type="component" value="Unassembled WGS sequence"/>
</dbReference>
<accession>A0A9W6W7I4</accession>
<proteinExistence type="predicted"/>
<dbReference type="EMBL" id="BSTX01000001">
    <property type="protein sequence ID" value="GLZ76594.1"/>
    <property type="molecule type" value="Genomic_DNA"/>
</dbReference>
<evidence type="ECO:0000313" key="2">
    <source>
        <dbReference type="EMBL" id="GLZ76594.1"/>
    </source>
</evidence>
<evidence type="ECO:0000313" key="3">
    <source>
        <dbReference type="Proteomes" id="UP001165079"/>
    </source>
</evidence>
<feature type="region of interest" description="Disordered" evidence="1">
    <location>
        <begin position="110"/>
        <end position="137"/>
    </location>
</feature>
<dbReference type="RefSeq" id="WP_285661764.1">
    <property type="nucleotide sequence ID" value="NZ_BSTX01000001.1"/>
</dbReference>
<protein>
    <submittedName>
        <fullName evidence="2">Uncharacterized protein</fullName>
    </submittedName>
</protein>
<dbReference type="AlphaFoldDB" id="A0A9W6W7I4"/>
<evidence type="ECO:0000256" key="1">
    <source>
        <dbReference type="SAM" id="MobiDB-lite"/>
    </source>
</evidence>